<dbReference type="AlphaFoldDB" id="C2G5F0"/>
<evidence type="ECO:0000313" key="3">
    <source>
        <dbReference type="Proteomes" id="UP000006241"/>
    </source>
</evidence>
<evidence type="ECO:0008006" key="4">
    <source>
        <dbReference type="Google" id="ProtNLM"/>
    </source>
</evidence>
<organism evidence="2 3">
    <name type="scientific">Sphingobacterium spiritivorum ATCC 33300</name>
    <dbReference type="NCBI Taxonomy" id="525372"/>
    <lineage>
        <taxon>Bacteria</taxon>
        <taxon>Pseudomonadati</taxon>
        <taxon>Bacteroidota</taxon>
        <taxon>Sphingobacteriia</taxon>
        <taxon>Sphingobacteriales</taxon>
        <taxon>Sphingobacteriaceae</taxon>
        <taxon>Sphingobacterium</taxon>
    </lineage>
</organism>
<gene>
    <name evidence="2" type="ORF">HMPREF0765_4806</name>
</gene>
<reference evidence="2 3" key="1">
    <citation type="submission" date="2009-01" db="EMBL/GenBank/DDBJ databases">
        <authorList>
            <person name="Qin X."/>
            <person name="Bachman B."/>
            <person name="Battles P."/>
            <person name="Bell A."/>
            <person name="Bess C."/>
            <person name="Bickham C."/>
            <person name="Chaboub L."/>
            <person name="Chen D."/>
            <person name="Coyle M."/>
            <person name="Deiros D.R."/>
            <person name="Dinh H."/>
            <person name="Forbes L."/>
            <person name="Fowler G."/>
            <person name="Francisco L."/>
            <person name="Fu Q."/>
            <person name="Gubbala S."/>
            <person name="Hale W."/>
            <person name="Han Y."/>
            <person name="Hemphill L."/>
            <person name="Highlander S.K."/>
            <person name="Hirani K."/>
            <person name="Hogues M."/>
            <person name="Jackson L."/>
            <person name="Jakkamsetti A."/>
            <person name="Javaid M."/>
            <person name="Jiang H."/>
            <person name="Korchina V."/>
            <person name="Kovar C."/>
            <person name="Lara F."/>
            <person name="Lee S."/>
            <person name="Mata R."/>
            <person name="Mathew T."/>
            <person name="Moen C."/>
            <person name="Morales K."/>
            <person name="Munidasa M."/>
            <person name="Nazareth L."/>
            <person name="Ngo R."/>
            <person name="Nguyen L."/>
            <person name="Okwuonu G."/>
            <person name="Ongeri F."/>
            <person name="Patil S."/>
            <person name="Petrosino J."/>
            <person name="Pham C."/>
            <person name="Pham P."/>
            <person name="Pu L.-L."/>
            <person name="Puazo M."/>
            <person name="Raj R."/>
            <person name="Reid J."/>
            <person name="Rouhana J."/>
            <person name="Saada N."/>
            <person name="Shang Y."/>
            <person name="Simmons D."/>
            <person name="Thornton R."/>
            <person name="Warren J."/>
            <person name="Weissenberger G."/>
            <person name="Zhang J."/>
            <person name="Zhang L."/>
            <person name="Zhou C."/>
            <person name="Zhu D."/>
            <person name="Muzny D."/>
            <person name="Worley K."/>
            <person name="Gibbs R."/>
        </authorList>
    </citation>
    <scope>NUCLEOTIDE SEQUENCE [LARGE SCALE GENOMIC DNA]</scope>
    <source>
        <strain evidence="2 3">ATCC 33300</strain>
    </source>
</reference>
<dbReference type="Proteomes" id="UP000006241">
    <property type="component" value="Unassembled WGS sequence"/>
</dbReference>
<keyword evidence="1" id="KW-0732">Signal</keyword>
<comment type="caution">
    <text evidence="2">The sequence shown here is derived from an EMBL/GenBank/DDBJ whole genome shotgun (WGS) entry which is preliminary data.</text>
</comment>
<proteinExistence type="predicted"/>
<name>C2G5F0_SPHSI</name>
<dbReference type="EMBL" id="ACHB01000101">
    <property type="protein sequence ID" value="EEI89659.1"/>
    <property type="molecule type" value="Genomic_DNA"/>
</dbReference>
<protein>
    <recommendedName>
        <fullName evidence="4">Porin</fullName>
    </recommendedName>
</protein>
<dbReference type="HOGENOM" id="CLU_054360_0_0_10"/>
<sequence>MVRRLITSLLLLLLYLNSNAQNIGYQIDFLGYADNREFKAPYTESKTIFGTRISPELYFKLGDNHTVHGGIHVAQEFGEREHKNPMLRPIIYYNYRNENFDFSIGHIPRYDLMKNTPRAILNDTLIYFRPNIEGMMLAYRNDHFQQRLFIDWTSKQSDKYREGFLVGMNGKVTVGDFYFSDDLILWHNALSANSNIDEHIQDNGVGIFKLGSNLTNKTPLDSLIIDAGIMIGIDRIRSQYDFRVKKGFIANIYMAFKSFSLENTFYKGGSQNTPYADSHFRYSTYDRLDVGWSPIQSANIQGTLKLALHFTPGRIDNQQMFTLRYLLNRGIRVNKK</sequence>
<dbReference type="RefSeq" id="WP_003005131.1">
    <property type="nucleotide sequence ID" value="NZ_GG668630.1"/>
</dbReference>
<accession>C2G5F0</accession>
<evidence type="ECO:0000256" key="1">
    <source>
        <dbReference type="SAM" id="SignalP"/>
    </source>
</evidence>
<feature type="chain" id="PRO_5002914380" description="Porin" evidence="1">
    <location>
        <begin position="21"/>
        <end position="336"/>
    </location>
</feature>
<feature type="signal peptide" evidence="1">
    <location>
        <begin position="1"/>
        <end position="20"/>
    </location>
</feature>
<evidence type="ECO:0000313" key="2">
    <source>
        <dbReference type="EMBL" id="EEI89659.1"/>
    </source>
</evidence>